<organism evidence="3 4">
    <name type="scientific">Agromyces intestinalis</name>
    <dbReference type="NCBI Taxonomy" id="2592652"/>
    <lineage>
        <taxon>Bacteria</taxon>
        <taxon>Bacillati</taxon>
        <taxon>Actinomycetota</taxon>
        <taxon>Actinomycetes</taxon>
        <taxon>Micrococcales</taxon>
        <taxon>Microbacteriaceae</taxon>
        <taxon>Agromyces</taxon>
    </lineage>
</organism>
<gene>
    <name evidence="3" type="ORF">FLP10_00235</name>
</gene>
<evidence type="ECO:0000259" key="2">
    <source>
        <dbReference type="SMART" id="SM00974"/>
    </source>
</evidence>
<dbReference type="EMBL" id="CP043505">
    <property type="protein sequence ID" value="QEO13018.1"/>
    <property type="molecule type" value="Genomic_DNA"/>
</dbReference>
<protein>
    <submittedName>
        <fullName evidence="3">GIY-YIG nuclease family protein</fullName>
    </submittedName>
</protein>
<evidence type="ECO:0000256" key="1">
    <source>
        <dbReference type="SAM" id="MobiDB-lite"/>
    </source>
</evidence>
<accession>A0A5C1YBT0</accession>
<name>A0A5C1YBT0_9MICO</name>
<dbReference type="InterPro" id="IPR018306">
    <property type="entry name" value="Phage_T5_Orf172_DNA-bd"/>
</dbReference>
<evidence type="ECO:0000313" key="3">
    <source>
        <dbReference type="EMBL" id="QEO13018.1"/>
    </source>
</evidence>
<feature type="compositionally biased region" description="Low complexity" evidence="1">
    <location>
        <begin position="1"/>
        <end position="19"/>
    </location>
</feature>
<reference evidence="3 4" key="1">
    <citation type="submission" date="2019-09" db="EMBL/GenBank/DDBJ databases">
        <title>Genome sequencing of strain KACC 19306.</title>
        <authorList>
            <person name="Heo J."/>
            <person name="Kim S.-J."/>
            <person name="Kim J.-S."/>
            <person name="Hong S.-B."/>
            <person name="Kwon S.-W."/>
        </authorList>
    </citation>
    <scope>NUCLEOTIDE SEQUENCE [LARGE SCALE GENOMIC DNA]</scope>
    <source>
        <strain evidence="3 4">KACC 19306</strain>
    </source>
</reference>
<dbReference type="OrthoDB" id="5106355at2"/>
<dbReference type="AlphaFoldDB" id="A0A5C1YBT0"/>
<dbReference type="Pfam" id="PF13455">
    <property type="entry name" value="MUG113"/>
    <property type="match status" value="1"/>
</dbReference>
<proteinExistence type="predicted"/>
<feature type="region of interest" description="Disordered" evidence="1">
    <location>
        <begin position="1"/>
        <end position="29"/>
    </location>
</feature>
<dbReference type="Proteomes" id="UP000324678">
    <property type="component" value="Chromosome"/>
</dbReference>
<keyword evidence="4" id="KW-1185">Reference proteome</keyword>
<sequence length="240" mass="26697">MPGRTPSASPRQRASSARCCAKRRDPGRTPANRAFEHIFDYPGVVSATPPASPRTCDLTVRGSRCGAPVADEAAPIALCTTHLLLAHDWVVRDAGVTDLLPSPCRLCASRVGVRYPSGWVCAACEWRVGEVPDDDLVLPRVDVVYYLRYDDRIKIGTSSRPRQRIAALPHHEVLAFERGGRLLEHRRHLQFAEHRIPGTEWFEIDDALSAHVALVRDGVDDPWQRYALWLSREAALHGAD</sequence>
<feature type="domain" description="Bacteriophage T5 Orf172 DNA-binding" evidence="2">
    <location>
        <begin position="147"/>
        <end position="215"/>
    </location>
</feature>
<dbReference type="KEGG" id="ail:FLP10_00235"/>
<dbReference type="SMART" id="SM00974">
    <property type="entry name" value="T5orf172"/>
    <property type="match status" value="1"/>
</dbReference>
<evidence type="ECO:0000313" key="4">
    <source>
        <dbReference type="Proteomes" id="UP000324678"/>
    </source>
</evidence>